<sequence length="450" mass="51995">FILEGKNYKTCATCLIKKRANKKTLPDYNHNIEIISLKDLNKYVIELIDNIENNTGVSFTIQVDIDISDQNLSMKLIANMIIDSIEEGDAPRISTCYKNVGAFYFAYSQSNELAFIHIDNPASKIMVNHKHEILHNRSVDVTTPIEIRQEIKENIHLDPTDDNHINSAYSFLKSNQAMGCELCYELMTSQIIAIGFITPLYSKIKMKSEIHCDATYKTAKGRFELYGLICSFEDTTTEFDFIDLNFKPNLKELTNEICSQNLQQKVLDLIRVHFNKHPKILVNTDRQLLTPIEIHKNAYKIERWHLWAHFKILASKSVAVDAEKYYMIDLTHWHTDYPFLILNSNNSQNQPLNILDINTKLSTQVNIKNDLITINENEENFDPELRQLCKSKIVVLEHLVEHLNNELLANNLRHVSNVVDNMKCTFTIANNIESSQRKRQCSKTCNKSKP</sequence>
<comment type="caution">
    <text evidence="1">The sequence shown here is derived from an EMBL/GenBank/DDBJ whole genome shotgun (WGS) entry which is preliminary data.</text>
</comment>
<gene>
    <name evidence="1" type="ORF">GMARGA_LOCUS10302</name>
</gene>
<accession>A0ABN7UU89</accession>
<organism evidence="1 2">
    <name type="scientific">Gigaspora margarita</name>
    <dbReference type="NCBI Taxonomy" id="4874"/>
    <lineage>
        <taxon>Eukaryota</taxon>
        <taxon>Fungi</taxon>
        <taxon>Fungi incertae sedis</taxon>
        <taxon>Mucoromycota</taxon>
        <taxon>Glomeromycotina</taxon>
        <taxon>Glomeromycetes</taxon>
        <taxon>Diversisporales</taxon>
        <taxon>Gigasporaceae</taxon>
        <taxon>Gigaspora</taxon>
    </lineage>
</organism>
<keyword evidence="2" id="KW-1185">Reference proteome</keyword>
<protein>
    <submittedName>
        <fullName evidence="1">44591_t:CDS:1</fullName>
    </submittedName>
</protein>
<feature type="non-terminal residue" evidence="1">
    <location>
        <position position="1"/>
    </location>
</feature>
<name>A0ABN7UU89_GIGMA</name>
<dbReference type="EMBL" id="CAJVQB010005729">
    <property type="protein sequence ID" value="CAG8668807.1"/>
    <property type="molecule type" value="Genomic_DNA"/>
</dbReference>
<reference evidence="1 2" key="1">
    <citation type="submission" date="2021-06" db="EMBL/GenBank/DDBJ databases">
        <authorList>
            <person name="Kallberg Y."/>
            <person name="Tangrot J."/>
            <person name="Rosling A."/>
        </authorList>
    </citation>
    <scope>NUCLEOTIDE SEQUENCE [LARGE SCALE GENOMIC DNA]</scope>
    <source>
        <strain evidence="1 2">120-4 pot B 10/14</strain>
    </source>
</reference>
<proteinExistence type="predicted"/>
<evidence type="ECO:0000313" key="2">
    <source>
        <dbReference type="Proteomes" id="UP000789901"/>
    </source>
</evidence>
<dbReference type="Proteomes" id="UP000789901">
    <property type="component" value="Unassembled WGS sequence"/>
</dbReference>
<evidence type="ECO:0000313" key="1">
    <source>
        <dbReference type="EMBL" id="CAG8668807.1"/>
    </source>
</evidence>